<evidence type="ECO:0000259" key="9">
    <source>
        <dbReference type="PROSITE" id="PS51704"/>
    </source>
</evidence>
<feature type="region of interest" description="Disordered" evidence="7">
    <location>
        <begin position="23"/>
        <end position="74"/>
    </location>
</feature>
<proteinExistence type="inferred from homology"/>
<feature type="compositionally biased region" description="Polar residues" evidence="7">
    <location>
        <begin position="210"/>
        <end position="223"/>
    </location>
</feature>
<evidence type="ECO:0000256" key="3">
    <source>
        <dbReference type="ARBA" id="ARBA00022729"/>
    </source>
</evidence>
<accession>A0A1Y6G1E0</accession>
<evidence type="ECO:0000256" key="8">
    <source>
        <dbReference type="SAM" id="SignalP"/>
    </source>
</evidence>
<feature type="domain" description="GP-PDE" evidence="9">
    <location>
        <begin position="94"/>
        <end position="455"/>
    </location>
</feature>
<comment type="similarity">
    <text evidence="1">Belongs to the glycerophosphoryl diester phosphodiesterase family.</text>
</comment>
<dbReference type="SUPFAM" id="SSF51695">
    <property type="entry name" value="PLC-like phosphodiesterases"/>
    <property type="match status" value="1"/>
</dbReference>
<evidence type="ECO:0000256" key="6">
    <source>
        <dbReference type="ARBA" id="ARBA00047512"/>
    </source>
</evidence>
<dbReference type="AlphaFoldDB" id="A0A1Y6G1E0"/>
<feature type="compositionally biased region" description="Low complexity" evidence="7">
    <location>
        <begin position="55"/>
        <end position="67"/>
    </location>
</feature>
<dbReference type="PANTHER" id="PTHR43620">
    <property type="entry name" value="GLYCEROPHOSPHORYL DIESTER PHOSPHODIESTERASE"/>
    <property type="match status" value="1"/>
</dbReference>
<dbReference type="PROSITE" id="PS51704">
    <property type="entry name" value="GP_PDE"/>
    <property type="match status" value="1"/>
</dbReference>
<dbReference type="GO" id="GO:0008889">
    <property type="term" value="F:glycerophosphodiester phosphodiesterase activity"/>
    <property type="evidence" value="ECO:0007669"/>
    <property type="project" value="UniProtKB-EC"/>
</dbReference>
<keyword evidence="4" id="KW-0319">Glycerol metabolism</keyword>
<evidence type="ECO:0000313" key="10">
    <source>
        <dbReference type="EMBL" id="SMQ80399.1"/>
    </source>
</evidence>
<protein>
    <recommendedName>
        <fullName evidence="2">glycerophosphodiester phosphodiesterase</fullName>
        <ecNumber evidence="2">3.1.4.46</ecNumber>
    </recommendedName>
</protein>
<sequence>MHRLLQTLSICLLLVSSVTLAQQPTSDEPQTVEAQFGYDVARQAKERAERESETTSEQASEQESESASTEKPEVVENDTIIGEPFGPPIPAAKPIKIAHRGAPAYVPEHTAEGVAMAHAFNVDFIEQDVVLTRDSIPVVLHDIRLDHISNVAKVFPQRTRPDGHFYVMDFSLDELRQLRLNERVVFRKPEQPKAEEEAESEAAESEIDSTETAGSAEQLQSMEESVEQIAKDEAKQRKHHYANKIAEPKYPERFPVQQGRFGIMTLAEQLDLIHGLNQSRGKDTGVYIELKSSRWHQQQGYDLMAQVMTVLARHGYDDDPMPTRIFLQSFDPEDLRRWHREFRTRATMVQLIGENSWNEASVDYSSMRTSAGLEATANQAHAIGVWVPHVISGVDDEGNPRYTDLVKNAHKAGLKVHVYTLRADDLPDFAPDYETLRTWLLDAGIDGYFTDAPDL</sequence>
<dbReference type="Proteomes" id="UP000194450">
    <property type="component" value="Unassembled WGS sequence"/>
</dbReference>
<dbReference type="Pfam" id="PF03009">
    <property type="entry name" value="GDPD"/>
    <property type="match status" value="1"/>
</dbReference>
<name>A0A1Y6G1E0_9GAMM</name>
<comment type="catalytic activity">
    <reaction evidence="6">
        <text>a sn-glycero-3-phosphodiester + H2O = an alcohol + sn-glycerol 3-phosphate + H(+)</text>
        <dbReference type="Rhea" id="RHEA:12969"/>
        <dbReference type="ChEBI" id="CHEBI:15377"/>
        <dbReference type="ChEBI" id="CHEBI:15378"/>
        <dbReference type="ChEBI" id="CHEBI:30879"/>
        <dbReference type="ChEBI" id="CHEBI:57597"/>
        <dbReference type="ChEBI" id="CHEBI:83408"/>
        <dbReference type="EC" id="3.1.4.46"/>
    </reaction>
</comment>
<feature type="compositionally biased region" description="Basic and acidic residues" evidence="7">
    <location>
        <begin position="42"/>
        <end position="53"/>
    </location>
</feature>
<dbReference type="GO" id="GO:0006071">
    <property type="term" value="P:glycerol metabolic process"/>
    <property type="evidence" value="ECO:0007669"/>
    <property type="project" value="UniProtKB-KW"/>
</dbReference>
<dbReference type="GO" id="GO:0042597">
    <property type="term" value="C:periplasmic space"/>
    <property type="evidence" value="ECO:0007669"/>
    <property type="project" value="TreeGrafter"/>
</dbReference>
<dbReference type="InterPro" id="IPR030395">
    <property type="entry name" value="GP_PDE_dom"/>
</dbReference>
<dbReference type="OrthoDB" id="9795622at2"/>
<dbReference type="GO" id="GO:0006629">
    <property type="term" value="P:lipid metabolic process"/>
    <property type="evidence" value="ECO:0007669"/>
    <property type="project" value="InterPro"/>
</dbReference>
<keyword evidence="3 8" id="KW-0732">Signal</keyword>
<reference evidence="11" key="1">
    <citation type="submission" date="2017-04" db="EMBL/GenBank/DDBJ databases">
        <authorList>
            <person name="Varghese N."/>
            <person name="Submissions S."/>
        </authorList>
    </citation>
    <scope>NUCLEOTIDE SEQUENCE [LARGE SCALE GENOMIC DNA]</scope>
</reference>
<evidence type="ECO:0000256" key="4">
    <source>
        <dbReference type="ARBA" id="ARBA00022798"/>
    </source>
</evidence>
<evidence type="ECO:0000256" key="2">
    <source>
        <dbReference type="ARBA" id="ARBA00012247"/>
    </source>
</evidence>
<dbReference type="InterPro" id="IPR017946">
    <property type="entry name" value="PLC-like_Pdiesterase_TIM-brl"/>
</dbReference>
<keyword evidence="11" id="KW-1185">Reference proteome</keyword>
<gene>
    <name evidence="10" type="ORF">SAMN06297229_2161</name>
</gene>
<feature type="chain" id="PRO_5012689759" description="glycerophosphodiester phosphodiesterase" evidence="8">
    <location>
        <begin position="22"/>
        <end position="455"/>
    </location>
</feature>
<dbReference type="PANTHER" id="PTHR43620:SF7">
    <property type="entry name" value="GLYCEROPHOSPHODIESTER PHOSPHODIESTERASE GDPD5-RELATED"/>
    <property type="match status" value="1"/>
</dbReference>
<evidence type="ECO:0000256" key="5">
    <source>
        <dbReference type="ARBA" id="ARBA00022801"/>
    </source>
</evidence>
<feature type="compositionally biased region" description="Polar residues" evidence="7">
    <location>
        <begin position="23"/>
        <end position="33"/>
    </location>
</feature>
<keyword evidence="5" id="KW-0378">Hydrolase</keyword>
<evidence type="ECO:0000313" key="11">
    <source>
        <dbReference type="Proteomes" id="UP000194450"/>
    </source>
</evidence>
<feature type="region of interest" description="Disordered" evidence="7">
    <location>
        <begin position="189"/>
        <end position="242"/>
    </location>
</feature>
<feature type="compositionally biased region" description="Acidic residues" evidence="7">
    <location>
        <begin position="196"/>
        <end position="209"/>
    </location>
</feature>
<dbReference type="Gene3D" id="3.20.20.190">
    <property type="entry name" value="Phosphatidylinositol (PI) phosphodiesterase"/>
    <property type="match status" value="2"/>
</dbReference>
<evidence type="ECO:0000256" key="1">
    <source>
        <dbReference type="ARBA" id="ARBA00007277"/>
    </source>
</evidence>
<dbReference type="RefSeq" id="WP_086435297.1">
    <property type="nucleotide sequence ID" value="NZ_FXWH01000003.1"/>
</dbReference>
<evidence type="ECO:0000256" key="7">
    <source>
        <dbReference type="SAM" id="MobiDB-lite"/>
    </source>
</evidence>
<dbReference type="EMBL" id="FXWH01000003">
    <property type="protein sequence ID" value="SMQ80399.1"/>
    <property type="molecule type" value="Genomic_DNA"/>
</dbReference>
<organism evidence="10 11">
    <name type="scientific">Pseudidiomarina planktonica</name>
    <dbReference type="NCBI Taxonomy" id="1323738"/>
    <lineage>
        <taxon>Bacteria</taxon>
        <taxon>Pseudomonadati</taxon>
        <taxon>Pseudomonadota</taxon>
        <taxon>Gammaproteobacteria</taxon>
        <taxon>Alteromonadales</taxon>
        <taxon>Idiomarinaceae</taxon>
        <taxon>Pseudidiomarina</taxon>
    </lineage>
</organism>
<feature type="signal peptide" evidence="8">
    <location>
        <begin position="1"/>
        <end position="21"/>
    </location>
</feature>
<dbReference type="EC" id="3.1.4.46" evidence="2"/>